<proteinExistence type="predicted"/>
<dbReference type="EMBL" id="JBHLUK010000077">
    <property type="protein sequence ID" value="MFC0425011.1"/>
    <property type="molecule type" value="Genomic_DNA"/>
</dbReference>
<evidence type="ECO:0000313" key="2">
    <source>
        <dbReference type="Proteomes" id="UP001589855"/>
    </source>
</evidence>
<comment type="caution">
    <text evidence="1">The sequence shown here is derived from an EMBL/GenBank/DDBJ whole genome shotgun (WGS) entry which is preliminary data.</text>
</comment>
<keyword evidence="2" id="KW-1185">Reference proteome</keyword>
<protein>
    <submittedName>
        <fullName evidence="1">Uncharacterized protein</fullName>
    </submittedName>
</protein>
<evidence type="ECO:0000313" key="1">
    <source>
        <dbReference type="EMBL" id="MFC0425011.1"/>
    </source>
</evidence>
<reference evidence="1 2" key="1">
    <citation type="submission" date="2024-09" db="EMBL/GenBank/DDBJ databases">
        <authorList>
            <person name="Sun Q."/>
            <person name="Mori K."/>
        </authorList>
    </citation>
    <scope>NUCLEOTIDE SEQUENCE [LARGE SCALE GENOMIC DNA]</scope>
    <source>
        <strain evidence="1 2">TBRC 4575</strain>
    </source>
</reference>
<name>A0ABV6K6J0_9LACO</name>
<organism evidence="1 2">
    <name type="scientific">Lactiplantibacillus plajomi</name>
    <dbReference type="NCBI Taxonomy" id="1457217"/>
    <lineage>
        <taxon>Bacteria</taxon>
        <taxon>Bacillati</taxon>
        <taxon>Bacillota</taxon>
        <taxon>Bacilli</taxon>
        <taxon>Lactobacillales</taxon>
        <taxon>Lactobacillaceae</taxon>
        <taxon>Lactiplantibacillus</taxon>
    </lineage>
</organism>
<sequence length="127" mass="14508">MSKQVAGTIIQNDEQGTRFLVTKDRQGAYCFYHLTVRDGQSPLASMLYELRHSVGIEVDRLRLYDSSIAMIGDEKVDLFVFNHVNMTAAVEQRLAQHNLFLVPARALHELFRSVNVGQTSPMEDFYK</sequence>
<dbReference type="Proteomes" id="UP001589855">
    <property type="component" value="Unassembled WGS sequence"/>
</dbReference>
<accession>A0ABV6K6J0</accession>
<gene>
    <name evidence="1" type="ORF">ACFFGS_12820</name>
</gene>
<dbReference type="RefSeq" id="WP_137643949.1">
    <property type="nucleotide sequence ID" value="NZ_BAABRM010000002.1"/>
</dbReference>